<dbReference type="Pfam" id="PF12705">
    <property type="entry name" value="PDDEXK_1"/>
    <property type="match status" value="1"/>
</dbReference>
<evidence type="ECO:0000259" key="17">
    <source>
        <dbReference type="PROSITE" id="PS51198"/>
    </source>
</evidence>
<dbReference type="Proteomes" id="UP001142810">
    <property type="component" value="Unassembled WGS sequence"/>
</dbReference>
<keyword evidence="11 15" id="KW-0234">DNA repair</keyword>
<evidence type="ECO:0000256" key="16">
    <source>
        <dbReference type="PROSITE-ProRule" id="PRU00560"/>
    </source>
</evidence>
<keyword evidence="2 15" id="KW-0479">Metal-binding</keyword>
<evidence type="ECO:0000256" key="14">
    <source>
        <dbReference type="ARBA" id="ARBA00048988"/>
    </source>
</evidence>
<dbReference type="PANTHER" id="PTHR11070:SF23">
    <property type="entry name" value="RECBCD ENZYME SUBUNIT RECB"/>
    <property type="match status" value="1"/>
</dbReference>
<keyword evidence="10 15" id="KW-0238">DNA-binding</keyword>
<keyword evidence="8 15" id="KW-0067">ATP-binding</keyword>
<comment type="domain">
    <text evidence="15">The N-terminal DNA-binding domain is a ssDNA-dependent ATPase and has ATP-dependent 3'-5' helicase function. This domain interacts with RecC.</text>
</comment>
<dbReference type="SUPFAM" id="SSF52980">
    <property type="entry name" value="Restriction endonuclease-like"/>
    <property type="match status" value="1"/>
</dbReference>
<dbReference type="InterPro" id="IPR011604">
    <property type="entry name" value="PDDEXK-like_dom_sf"/>
</dbReference>
<comment type="similarity">
    <text evidence="15">Belongs to the helicase family. UvrD subfamily.</text>
</comment>
<dbReference type="GO" id="GO:0008854">
    <property type="term" value="F:exodeoxyribonuclease V activity"/>
    <property type="evidence" value="ECO:0007669"/>
    <property type="project" value="UniProtKB-EC"/>
</dbReference>
<keyword evidence="7 15" id="KW-0269">Exonuclease</keyword>
<keyword evidence="6 15" id="KW-0347">Helicase</keyword>
<sequence length="1202" mass="136099">MMDSRPQPLNVTSLPLFGRHLIEASAGTGKTYNITRLYLRLLIEKQLSVQQILVMTFTNAATEEIRGRIGATLRDALQVWQRLRDNPGQMANNCDPVYMSMYQHLPGDEGIARLQAALLELDEAAVFTIHGFCKKMISQLAFESKVSMKQTLLTDTASLYLQAAQDWIRIIAAHASQYDILAEQGWHEPEVFLAHFKQAIYADLIPFVPDTQTQCDDQAQYRISLAAKFQLLFTAVKSALEAHQPVIVDTLIEGKKDASERREEWHRVLEWLSTSALTVPPAEVGRFINGNRYRGNEELKTLFQPLKELITEVKNSVSQLEKDAQSRMEKQASLALARQGILFIREHVEKQKRQLGVMDFDDLIRIFATQVSEPGGKVAEQLHTLYPAALIDEFQDTDSFQYRILDHVYPKADEHSLLMMIGDPKQAIYAFRGGDIFTYLQAARNADFRWVMDTNWRSVKGMVNAYNRLFYGNALSADPTDVFGFDIHYEPVKYTEQAKATKTLLHDPAIDRSALTYALLSDDAQLADNKTAMQRGLATWLSNEIVRLFEQARLGASAVEPKDIAILVRNTPEALIVKQTLAKAGLSAVFLSNKENLFSSAEAKDLLKLLTGIWHFSDNSALRTALTSPLLGMGADSLIQFLHSEDEQQWDNIVTHMMQLKVMWQQQGCMSVIIHLLKQHFVSYSDDNERQVTNYMHLAEVIQHATIPNQQGERLLLWLDHHIHDTALASEYIQRLESDAHLIQIMTQHGSKGLEYPIVFVPFASDYRDPVKAGNQLAQQYRYFDEVNQSQCLQLGATYAAIERCREEGNAESMRLLYVAVTRAAHRCYLGVAPFAGSESSALAKACNVEASGKWLEQLQSIANECGDTSVISIDSAQAQQLTSAPIAAPQTLKCNTFTGAVKDDWRLYSFSSIARFENITRQDMREREIVVPTPIVEQEDNEVQTIPFRFSFEKGAAAGNLLHDLLEEKDFSHVATAQEAWCDNVDSVLKRHNLLADAQSTDLFHWLDETLHTPLSASAPGLTLSAIPKDKTIREAKFYFPIHKLNATKLAALVNAHRKNRLTDSTPLIMPGQQILSGMMHGFIDLIFEWEGRFFVADYKSTYLGNAYADYQEELLARNNQHHLYDLQYLIYALALHRYLKQMLPGYEPQLHFGGVYYLYLRGMHPDNNQYEGVFHSPLESSLLNELDAIFNENEQLEQAV</sequence>
<dbReference type="SUPFAM" id="SSF52540">
    <property type="entry name" value="P-loop containing nucleoside triphosphate hydrolases"/>
    <property type="match status" value="1"/>
</dbReference>
<comment type="function">
    <text evidence="15">A helicase/nuclease that prepares dsDNA breaks (DSB) for recombinational DNA repair. Binds to DSBs and unwinds DNA via a highly rapid and processive ATP-dependent bidirectional helicase activity. Unwinds dsDNA until it encounters a Chi (crossover hotspot instigator) sequence from the 3' direction. Cuts ssDNA a few nucleotides 3' to the Chi site. The properties and activities of the enzyme are changed at Chi. The Chi-altered holoenzyme produces a long 3'-ssDNA overhang and facilitates RecA-binding to the ssDNA for homologous DNA recombination and repair. Holoenzyme degrades any linearized DNA that is unable to undergo homologous recombination. In the holoenzyme this subunit contributes ATPase, 3'-5' helicase, exonuclease activity and loads RecA onto ssDNA.</text>
</comment>
<dbReference type="EMBL" id="JAPFRD010000009">
    <property type="protein sequence ID" value="MCW8108229.1"/>
    <property type="molecule type" value="Genomic_DNA"/>
</dbReference>
<evidence type="ECO:0000256" key="4">
    <source>
        <dbReference type="ARBA" id="ARBA00022763"/>
    </source>
</evidence>
<comment type="miscellaneous">
    <text evidence="15">In the RecBCD complex, RecB has a slow 3'-5' helicase, an exonuclease activity and loads RecA onto ssDNA, RecD has a fast 5'-3' helicase activity, while RecC stimulates the ATPase and processivity of the RecB helicase and contributes to recognition of the Chi site.</text>
</comment>
<evidence type="ECO:0000256" key="1">
    <source>
        <dbReference type="ARBA" id="ARBA00022722"/>
    </source>
</evidence>
<dbReference type="Gene3D" id="1.10.486.10">
    <property type="entry name" value="PCRA, domain 4"/>
    <property type="match status" value="1"/>
</dbReference>
<evidence type="ECO:0000256" key="15">
    <source>
        <dbReference type="HAMAP-Rule" id="MF_01485"/>
    </source>
</evidence>
<dbReference type="EC" id="5.6.2.4" evidence="15"/>
<dbReference type="InterPro" id="IPR000212">
    <property type="entry name" value="DNA_helicase_UvrD/REP"/>
</dbReference>
<reference evidence="19" key="1">
    <citation type="submission" date="2022-11" db="EMBL/GenBank/DDBJ databases">
        <title>Alteromonas sp. nov., isolated from sea water of the Qingdao.</title>
        <authorList>
            <person name="Wang Q."/>
        </authorList>
    </citation>
    <scope>NUCLEOTIDE SEQUENCE</scope>
    <source>
        <strain evidence="19">ASW11-7</strain>
    </source>
</reference>
<feature type="binding site" evidence="16">
    <location>
        <begin position="24"/>
        <end position="31"/>
    </location>
    <ligand>
        <name>ATP</name>
        <dbReference type="ChEBI" id="CHEBI:30616"/>
    </ligand>
</feature>
<feature type="region of interest" description="DNA-binding and helicase activity, interacts with RecC" evidence="15">
    <location>
        <begin position="1"/>
        <end position="861"/>
    </location>
</feature>
<dbReference type="PANTHER" id="PTHR11070">
    <property type="entry name" value="UVRD / RECB / PCRA DNA HELICASE FAMILY MEMBER"/>
    <property type="match status" value="1"/>
</dbReference>
<protein>
    <recommendedName>
        <fullName evidence="15">RecBCD enzyme subunit RecB</fullName>
        <ecNumber evidence="15">3.1.11.5</ecNumber>
        <ecNumber evidence="15">5.6.2.4</ecNumber>
    </recommendedName>
    <alternativeName>
        <fullName evidence="15">DNA 3'-5' helicase subunit RecB</fullName>
    </alternativeName>
    <alternativeName>
        <fullName evidence="15">Exonuclease V subunit RecB</fullName>
        <shortName evidence="15">ExoV subunit RecB</shortName>
    </alternativeName>
    <alternativeName>
        <fullName evidence="15">Helicase/nuclease RecBCD subunit RecB</fullName>
    </alternativeName>
</protein>
<comment type="catalytic activity">
    <reaction evidence="14 15">
        <text>ATP + H2O = ADP + phosphate + H(+)</text>
        <dbReference type="Rhea" id="RHEA:13065"/>
        <dbReference type="ChEBI" id="CHEBI:15377"/>
        <dbReference type="ChEBI" id="CHEBI:15378"/>
        <dbReference type="ChEBI" id="CHEBI:30616"/>
        <dbReference type="ChEBI" id="CHEBI:43474"/>
        <dbReference type="ChEBI" id="CHEBI:456216"/>
        <dbReference type="EC" id="5.6.2.4"/>
    </reaction>
</comment>
<evidence type="ECO:0000256" key="2">
    <source>
        <dbReference type="ARBA" id="ARBA00022723"/>
    </source>
</evidence>
<comment type="catalytic activity">
    <reaction evidence="15">
        <text>Exonucleolytic cleavage (in the presence of ATP) in either 5'- to 3'- or 3'- to 5'-direction to yield 5'-phosphooligonucleotides.</text>
        <dbReference type="EC" id="3.1.11.5"/>
    </reaction>
</comment>
<dbReference type="EC" id="3.1.11.5" evidence="15"/>
<keyword evidence="12 15" id="KW-0413">Isomerase</keyword>
<comment type="domain">
    <text evidence="15">The C-terminal domain has nuclease activity and interacts with RecD. It interacts with RecA, facilitating its loading onto ssDNA.</text>
</comment>
<dbReference type="RefSeq" id="WP_265616921.1">
    <property type="nucleotide sequence ID" value="NZ_JAPFRD010000009.1"/>
</dbReference>
<keyword evidence="1 15" id="KW-0540">Nuclease</keyword>
<feature type="domain" description="UvrD-like helicase C-terminal" evidence="18">
    <location>
        <begin position="494"/>
        <end position="753"/>
    </location>
</feature>
<keyword evidence="9 15" id="KW-0460">Magnesium</keyword>
<evidence type="ECO:0000256" key="6">
    <source>
        <dbReference type="ARBA" id="ARBA00022806"/>
    </source>
</evidence>
<comment type="subunit">
    <text evidence="15">Heterotrimer of RecB, RecC and RecD. All subunits contribute to DNA-binding. Interacts with RecA.</text>
</comment>
<feature type="binding site" evidence="15">
    <location>
        <position position="1086"/>
    </location>
    <ligand>
        <name>Mg(2+)</name>
        <dbReference type="ChEBI" id="CHEBI:18420"/>
    </ligand>
</feature>
<feature type="binding site" evidence="15">
    <location>
        <position position="1099"/>
    </location>
    <ligand>
        <name>Mg(2+)</name>
        <dbReference type="ChEBI" id="CHEBI:18420"/>
    </ligand>
</feature>
<dbReference type="Gene3D" id="1.10.3170.10">
    <property type="entry name" value="Recbcd, chain B, domain 2"/>
    <property type="match status" value="1"/>
</dbReference>
<evidence type="ECO:0000256" key="8">
    <source>
        <dbReference type="ARBA" id="ARBA00022840"/>
    </source>
</evidence>
<evidence type="ECO:0000256" key="7">
    <source>
        <dbReference type="ARBA" id="ARBA00022839"/>
    </source>
</evidence>
<keyword evidence="4 15" id="KW-0227">DNA damage</keyword>
<evidence type="ECO:0000313" key="19">
    <source>
        <dbReference type="EMBL" id="MCW8108229.1"/>
    </source>
</evidence>
<dbReference type="PROSITE" id="PS51217">
    <property type="entry name" value="UVRD_HELICASE_CTER"/>
    <property type="match status" value="1"/>
</dbReference>
<dbReference type="HAMAP" id="MF_01485">
    <property type="entry name" value="RecB"/>
    <property type="match status" value="1"/>
</dbReference>
<evidence type="ECO:0000256" key="11">
    <source>
        <dbReference type="ARBA" id="ARBA00023204"/>
    </source>
</evidence>
<keyword evidence="5 15" id="KW-0378">Hydrolase</keyword>
<evidence type="ECO:0000256" key="13">
    <source>
        <dbReference type="ARBA" id="ARBA00034617"/>
    </source>
</evidence>
<organism evidence="19 20">
    <name type="scientific">Alteromonas aquimaris</name>
    <dbReference type="NCBI Taxonomy" id="2998417"/>
    <lineage>
        <taxon>Bacteria</taxon>
        <taxon>Pseudomonadati</taxon>
        <taxon>Pseudomonadota</taxon>
        <taxon>Gammaproteobacteria</taxon>
        <taxon>Alteromonadales</taxon>
        <taxon>Alteromonadaceae</taxon>
        <taxon>Alteromonas/Salinimonas group</taxon>
        <taxon>Alteromonas</taxon>
    </lineage>
</organism>
<feature type="active site" description="For nuclease activity" evidence="15">
    <location>
        <position position="1099"/>
    </location>
</feature>
<evidence type="ECO:0000313" key="20">
    <source>
        <dbReference type="Proteomes" id="UP001142810"/>
    </source>
</evidence>
<evidence type="ECO:0000256" key="3">
    <source>
        <dbReference type="ARBA" id="ARBA00022741"/>
    </source>
</evidence>
<dbReference type="Gene3D" id="3.40.50.300">
    <property type="entry name" value="P-loop containing nucleotide triphosphate hydrolases"/>
    <property type="match status" value="2"/>
</dbReference>
<feature type="domain" description="UvrD-like helicase ATP-binding" evidence="17">
    <location>
        <begin position="3"/>
        <end position="459"/>
    </location>
</feature>
<comment type="caution">
    <text evidence="19">The sequence shown here is derived from an EMBL/GenBank/DDBJ whole genome shotgun (WGS) entry which is preliminary data.</text>
</comment>
<name>A0ABT3P670_9ALTE</name>
<evidence type="ECO:0000256" key="12">
    <source>
        <dbReference type="ARBA" id="ARBA00023235"/>
    </source>
</evidence>
<evidence type="ECO:0000259" key="18">
    <source>
        <dbReference type="PROSITE" id="PS51217"/>
    </source>
</evidence>
<dbReference type="InterPro" id="IPR011335">
    <property type="entry name" value="Restrct_endonuc-II-like"/>
</dbReference>
<dbReference type="InterPro" id="IPR014017">
    <property type="entry name" value="DNA_helicase_UvrD-like_C"/>
</dbReference>
<dbReference type="InterPro" id="IPR014016">
    <property type="entry name" value="UvrD-like_ATP-bd"/>
</dbReference>
<dbReference type="InterPro" id="IPR038726">
    <property type="entry name" value="PDDEXK_AddAB-type"/>
</dbReference>
<comment type="cofactor">
    <cofactor evidence="15">
        <name>Mg(2+)</name>
        <dbReference type="ChEBI" id="CHEBI:18420"/>
    </cofactor>
    <text evidence="15">Binds 1 Mg(2+) ion per subunit.</text>
</comment>
<evidence type="ECO:0000256" key="10">
    <source>
        <dbReference type="ARBA" id="ARBA00023125"/>
    </source>
</evidence>
<evidence type="ECO:0000256" key="9">
    <source>
        <dbReference type="ARBA" id="ARBA00022842"/>
    </source>
</evidence>
<dbReference type="NCBIfam" id="TIGR00609">
    <property type="entry name" value="recB"/>
    <property type="match status" value="1"/>
</dbReference>
<comment type="catalytic activity">
    <reaction evidence="13 15">
        <text>Couples ATP hydrolysis with the unwinding of duplex DNA by translocating in the 3'-5' direction.</text>
        <dbReference type="EC" id="5.6.2.4"/>
    </reaction>
</comment>
<dbReference type="CDD" id="cd22352">
    <property type="entry name" value="RecB_C-like"/>
    <property type="match status" value="1"/>
</dbReference>
<proteinExistence type="inferred from homology"/>
<dbReference type="Gene3D" id="3.90.320.10">
    <property type="match status" value="1"/>
</dbReference>
<accession>A0ABT3P670</accession>
<dbReference type="PROSITE" id="PS51198">
    <property type="entry name" value="UVRD_HELICASE_ATP_BIND"/>
    <property type="match status" value="1"/>
</dbReference>
<keyword evidence="20" id="KW-1185">Reference proteome</keyword>
<evidence type="ECO:0000256" key="5">
    <source>
        <dbReference type="ARBA" id="ARBA00022801"/>
    </source>
</evidence>
<dbReference type="InterPro" id="IPR004586">
    <property type="entry name" value="RecB"/>
</dbReference>
<dbReference type="Pfam" id="PF00580">
    <property type="entry name" value="UvrD-helicase"/>
    <property type="match status" value="1"/>
</dbReference>
<keyword evidence="3 15" id="KW-0547">Nucleotide-binding</keyword>
<gene>
    <name evidence="15 19" type="primary">recB</name>
    <name evidence="19" type="ORF">OPS25_06955</name>
</gene>
<feature type="binding site" evidence="15">
    <location>
        <position position="964"/>
    </location>
    <ligand>
        <name>Mg(2+)</name>
        <dbReference type="ChEBI" id="CHEBI:18420"/>
    </ligand>
</feature>
<dbReference type="Pfam" id="PF13361">
    <property type="entry name" value="UvrD_C"/>
    <property type="match status" value="1"/>
</dbReference>
<feature type="region of interest" description="Nuclease activity, interacts with RecD and RecA" evidence="15">
    <location>
        <begin position="905"/>
        <end position="1202"/>
    </location>
</feature>
<dbReference type="InterPro" id="IPR027417">
    <property type="entry name" value="P-loop_NTPase"/>
</dbReference>